<dbReference type="PANTHER" id="PTHR33361:SF15">
    <property type="entry name" value="DUF885 FAMILY LIPOPROTEIN"/>
    <property type="match status" value="1"/>
</dbReference>
<evidence type="ECO:0000256" key="1">
    <source>
        <dbReference type="SAM" id="SignalP"/>
    </source>
</evidence>
<organism evidence="2">
    <name type="scientific">Acidobacterium capsulatum</name>
    <dbReference type="NCBI Taxonomy" id="33075"/>
    <lineage>
        <taxon>Bacteria</taxon>
        <taxon>Pseudomonadati</taxon>
        <taxon>Acidobacteriota</taxon>
        <taxon>Terriglobia</taxon>
        <taxon>Terriglobales</taxon>
        <taxon>Acidobacteriaceae</taxon>
        <taxon>Acidobacterium</taxon>
    </lineage>
</organism>
<comment type="caution">
    <text evidence="2">The sequence shown here is derived from an EMBL/GenBank/DDBJ whole genome shotgun (WGS) entry which is preliminary data.</text>
</comment>
<reference evidence="2" key="1">
    <citation type="journal article" date="2020" name="mSystems">
        <title>Genome- and Community-Level Interaction Insights into Carbon Utilization and Element Cycling Functions of Hydrothermarchaeota in Hydrothermal Sediment.</title>
        <authorList>
            <person name="Zhou Z."/>
            <person name="Liu Y."/>
            <person name="Xu W."/>
            <person name="Pan J."/>
            <person name="Luo Z.H."/>
            <person name="Li M."/>
        </authorList>
    </citation>
    <scope>NUCLEOTIDE SEQUENCE [LARGE SCALE GENOMIC DNA]</scope>
    <source>
        <strain evidence="2">SpSt-855</strain>
    </source>
</reference>
<accession>A0A7V4XQG2</accession>
<dbReference type="InterPro" id="IPR010281">
    <property type="entry name" value="DUF885"/>
</dbReference>
<dbReference type="PROSITE" id="PS51318">
    <property type="entry name" value="TAT"/>
    <property type="match status" value="1"/>
</dbReference>
<dbReference type="EMBL" id="DTKL01000010">
    <property type="protein sequence ID" value="HGY93324.1"/>
    <property type="molecule type" value="Genomic_DNA"/>
</dbReference>
<gene>
    <name evidence="2" type="ORF">ENW50_01335</name>
</gene>
<dbReference type="PANTHER" id="PTHR33361">
    <property type="entry name" value="GLR0591 PROTEIN"/>
    <property type="match status" value="1"/>
</dbReference>
<dbReference type="InterPro" id="IPR006311">
    <property type="entry name" value="TAT_signal"/>
</dbReference>
<proteinExistence type="predicted"/>
<dbReference type="Pfam" id="PF05960">
    <property type="entry name" value="DUF885"/>
    <property type="match status" value="1"/>
</dbReference>
<name>A0A7V4XQG2_9BACT</name>
<dbReference type="AlphaFoldDB" id="A0A7V4XQG2"/>
<feature type="signal peptide" evidence="1">
    <location>
        <begin position="1"/>
        <end position="31"/>
    </location>
</feature>
<sequence length="628" mass="71018">MTSRRKFLLNSARSAAFLGVAAAGAEVPAFAAEAKSALKPRYGDAAKSTNFPVPVDESHSALRPHLLRFDSDHQLLQRYYSVPFAPDTRARMREFYQLWQKQLAAIDFAGLNQDGRVDYLLLRNYLQHRLRQLDLDTAFQQQVDVYLPFAPEILALFDDMRAMKPVDSKAAAATLAHLATQLKQLPAALNSKYPKPNKEAVNEAVHQLETLARHLNAWFTFYNGYDPLFTWWVDVPYKSATSALTGYQNYLAVHLLGLAPPPKPGSGDGDAFVQSMQSARAGSNKDIIGHAIGRDGIMADLANAMIPYTPEQLIELANHEFAWCTQQMIQTSREMGYGDNWRAALNKVKNTYVKPGQQPALVRKLEQQAQDFVISHNLITVPELARDTWRWRMIPPQQQLISPFFLGGEVMQIAYPTNTMTYSERMNSMRANNTGMSHATVFHELIPGHELQGFMLERYRNYRSALGETPFFIEGWALYWELLMWDLGFDRTPEEKIGALDWRMLRCGRIIFSLSFHLGKMTPQQCIDLLVNQVGVEPDAAAGEVRRSFSGAYPPLYQAAYLLGGMQIYALHKEMVPAKLTNKQFHDAMLQQYAIPIELIRAAMLDLPLTPHYQPGWKFDGDDLPAVT</sequence>
<protein>
    <submittedName>
        <fullName evidence="2">DUF885 family protein</fullName>
    </submittedName>
</protein>
<keyword evidence="1" id="KW-0732">Signal</keyword>
<evidence type="ECO:0000313" key="2">
    <source>
        <dbReference type="EMBL" id="HGY93324.1"/>
    </source>
</evidence>
<feature type="chain" id="PRO_5031487966" evidence="1">
    <location>
        <begin position="32"/>
        <end position="628"/>
    </location>
</feature>